<dbReference type="EMBL" id="JAODZU010000018">
    <property type="protein sequence ID" value="MDH0364223.1"/>
    <property type="molecule type" value="Genomic_DNA"/>
</dbReference>
<organism evidence="1 2">
    <name type="scientific">Comamonas aquatica</name>
    <dbReference type="NCBI Taxonomy" id="225991"/>
    <lineage>
        <taxon>Bacteria</taxon>
        <taxon>Pseudomonadati</taxon>
        <taxon>Pseudomonadota</taxon>
        <taxon>Betaproteobacteria</taxon>
        <taxon>Burkholderiales</taxon>
        <taxon>Comamonadaceae</taxon>
        <taxon>Comamonas</taxon>
    </lineage>
</organism>
<evidence type="ECO:0000313" key="1">
    <source>
        <dbReference type="EMBL" id="MDH0364223.1"/>
    </source>
</evidence>
<sequence length="52" mass="5712">MSMYRITHIDAGRRLRRMRVLASSRAQAVAEVETAFGAGWCMTVVCMGVAHG</sequence>
<evidence type="ECO:0000313" key="2">
    <source>
        <dbReference type="Proteomes" id="UP001158297"/>
    </source>
</evidence>
<reference evidence="1" key="1">
    <citation type="submission" date="2022-09" db="EMBL/GenBank/DDBJ databases">
        <title>Intensive care unit water sources are persistently colonized with multi-drug resistant bacteria and are the site of extensive horizontal gene transfer of antibiotic resistance genes.</title>
        <authorList>
            <person name="Diorio-Toth L."/>
        </authorList>
    </citation>
    <scope>NUCLEOTIDE SEQUENCE</scope>
    <source>
        <strain evidence="1">GD04130</strain>
    </source>
</reference>
<dbReference type="Proteomes" id="UP001158297">
    <property type="component" value="Unassembled WGS sequence"/>
</dbReference>
<dbReference type="AlphaFoldDB" id="A0AA42HU48"/>
<protein>
    <submittedName>
        <fullName evidence="1">Uncharacterized protein</fullName>
    </submittedName>
</protein>
<comment type="caution">
    <text evidence="1">The sequence shown here is derived from an EMBL/GenBank/DDBJ whole genome shotgun (WGS) entry which is preliminary data.</text>
</comment>
<proteinExistence type="predicted"/>
<accession>A0AA42HU48</accession>
<dbReference type="RefSeq" id="WP_279860380.1">
    <property type="nucleotide sequence ID" value="NZ_JAODZU010000018.1"/>
</dbReference>
<name>A0AA42HU48_9BURK</name>
<gene>
    <name evidence="1" type="ORF">N7330_14365</name>
</gene>